<protein>
    <recommendedName>
        <fullName evidence="4">DUF2927 domain-containing protein</fullName>
    </recommendedName>
</protein>
<name>A0A1I6Y6H9_9RHOB</name>
<dbReference type="AlphaFoldDB" id="A0A1I6Y6H9"/>
<dbReference type="RefSeq" id="WP_139236267.1">
    <property type="nucleotide sequence ID" value="NZ_FPAW01000002.1"/>
</dbReference>
<organism evidence="2 3">
    <name type="scientific">Sedimentitalea nanhaiensis</name>
    <dbReference type="NCBI Taxonomy" id="999627"/>
    <lineage>
        <taxon>Bacteria</taxon>
        <taxon>Pseudomonadati</taxon>
        <taxon>Pseudomonadota</taxon>
        <taxon>Alphaproteobacteria</taxon>
        <taxon>Rhodobacterales</taxon>
        <taxon>Paracoccaceae</taxon>
        <taxon>Sedimentitalea</taxon>
    </lineage>
</organism>
<accession>A0A1I6Y6H9</accession>
<dbReference type="InterPro" id="IPR021323">
    <property type="entry name" value="DUF2927"/>
</dbReference>
<evidence type="ECO:0000313" key="3">
    <source>
        <dbReference type="Proteomes" id="UP000182466"/>
    </source>
</evidence>
<reference evidence="2 3" key="1">
    <citation type="submission" date="2016-10" db="EMBL/GenBank/DDBJ databases">
        <authorList>
            <person name="de Groot N.N."/>
        </authorList>
    </citation>
    <scope>NUCLEOTIDE SEQUENCE [LARGE SCALE GENOMIC DNA]</scope>
    <source>
        <strain evidence="2 3">CGMCC 1.10959</strain>
    </source>
</reference>
<dbReference type="PROSITE" id="PS51257">
    <property type="entry name" value="PROKAR_LIPOPROTEIN"/>
    <property type="match status" value="1"/>
</dbReference>
<dbReference type="STRING" id="999627.SAMN05216236_10274"/>
<dbReference type="Proteomes" id="UP000182466">
    <property type="component" value="Unassembled WGS sequence"/>
</dbReference>
<feature type="region of interest" description="Disordered" evidence="1">
    <location>
        <begin position="28"/>
        <end position="56"/>
    </location>
</feature>
<dbReference type="eggNOG" id="ENOG502Z86E">
    <property type="taxonomic scope" value="Bacteria"/>
</dbReference>
<evidence type="ECO:0000313" key="2">
    <source>
        <dbReference type="EMBL" id="SFT45841.1"/>
    </source>
</evidence>
<dbReference type="Pfam" id="PF11150">
    <property type="entry name" value="DUF2927"/>
    <property type="match status" value="1"/>
</dbReference>
<sequence length="318" mass="34904">MRGRISMQILSLGAAAALLAGCETIGLRSSPTPQPRPASLRVTPPAPAAPSARSQDLSRYYLQVQNDLLTRDQLRTDGGGPDTPFTIDDLTRNFENIVFFDEYTRGGGVTTRGGSGRLSRWSDPVRIGTEFGTSVPQATRDKDRARIEGYAKRLARLTNHPIAATDRNANFHVFVVGEDDRDFVQQRLTQLVPGISKAELDLFGNLPRSFYCLVVAVSGSRAPNTYTRAIALIRAEHPDLVRLSCIHEEIAQGLGLPNDSPSARPSIFNDDDEFALLTTQDEKLLTMLYDPRLQQGMTAEEARPIARTIAGELMGQPQ</sequence>
<dbReference type="EMBL" id="FPAW01000002">
    <property type="protein sequence ID" value="SFT45841.1"/>
    <property type="molecule type" value="Genomic_DNA"/>
</dbReference>
<evidence type="ECO:0008006" key="4">
    <source>
        <dbReference type="Google" id="ProtNLM"/>
    </source>
</evidence>
<evidence type="ECO:0000256" key="1">
    <source>
        <dbReference type="SAM" id="MobiDB-lite"/>
    </source>
</evidence>
<dbReference type="OrthoDB" id="3295600at2"/>
<proteinExistence type="predicted"/>
<keyword evidence="3" id="KW-1185">Reference proteome</keyword>
<gene>
    <name evidence="2" type="ORF">SAMN05216236_10274</name>
</gene>